<accession>A0A4E9EKV1</accession>
<feature type="chain" id="PRO_5041168607" description="Ig-like domain-containing protein" evidence="1">
    <location>
        <begin position="20"/>
        <end position="222"/>
    </location>
</feature>
<keyword evidence="1" id="KW-0732">Signal</keyword>
<name>A0A4E9EKV1_GIBZA</name>
<protein>
    <recommendedName>
        <fullName evidence="4">Ig-like domain-containing protein</fullName>
    </recommendedName>
</protein>
<evidence type="ECO:0008006" key="4">
    <source>
        <dbReference type="Google" id="ProtNLM"/>
    </source>
</evidence>
<reference evidence="2" key="2">
    <citation type="submission" date="2021-03" db="EMBL/GenBank/DDBJ databases">
        <authorList>
            <person name="Alouane T."/>
            <person name="Langin T."/>
            <person name="Bonhomme L."/>
        </authorList>
    </citation>
    <scope>NUCLEOTIDE SEQUENCE</scope>
    <source>
        <strain evidence="2">MDC_Fg202</strain>
    </source>
</reference>
<dbReference type="EMBL" id="CAJPIJ010000053">
    <property type="protein sequence ID" value="CAG1964332.1"/>
    <property type="molecule type" value="Genomic_DNA"/>
</dbReference>
<reference evidence="3" key="1">
    <citation type="submission" date="2019-04" db="EMBL/GenBank/DDBJ databases">
        <authorList>
            <person name="Melise S."/>
            <person name="Noan J."/>
            <person name="Okalmin O."/>
        </authorList>
    </citation>
    <scope>NUCLEOTIDE SEQUENCE</scope>
    <source>
        <strain evidence="3">FN9</strain>
    </source>
</reference>
<gene>
    <name evidence="3" type="ORF">FUG_LOCUS511696</name>
    <name evidence="2" type="ORF">MDCFG202_LOCUS17468</name>
</gene>
<sequence>MKAVTSLVLHCAAVTVAAAALPDGSQVVADPLEGYEIVPMQWKGVIKEGEAPVSLNGTIESVISQIKELNPEFELVEEDAAESSGLEARNPLHILTKTKSNIICNVGGSGYVDVKAAQREQRYLRSLGTSVCGVDGGPGKCARISCSYGDAIWLCNDNSHYIQPRCSYLADYVDRIIASCQSKTSSPPCTVRPCAPSWTAWFVRGQQFDTDRYNVIVGRSNC</sequence>
<dbReference type="AlphaFoldDB" id="A0A4E9EKV1"/>
<organism evidence="3">
    <name type="scientific">Gibberella zeae</name>
    <name type="common">Wheat head blight fungus</name>
    <name type="synonym">Fusarium graminearum</name>
    <dbReference type="NCBI Taxonomy" id="5518"/>
    <lineage>
        <taxon>Eukaryota</taxon>
        <taxon>Fungi</taxon>
        <taxon>Dikarya</taxon>
        <taxon>Ascomycota</taxon>
        <taxon>Pezizomycotina</taxon>
        <taxon>Sordariomycetes</taxon>
        <taxon>Hypocreomycetidae</taxon>
        <taxon>Hypocreales</taxon>
        <taxon>Nectriaceae</taxon>
        <taxon>Fusarium</taxon>
    </lineage>
</organism>
<evidence type="ECO:0000256" key="1">
    <source>
        <dbReference type="SAM" id="SignalP"/>
    </source>
</evidence>
<dbReference type="Proteomes" id="UP000746612">
    <property type="component" value="Unassembled WGS sequence"/>
</dbReference>
<dbReference type="EMBL" id="CAAKMV010000174">
    <property type="protein sequence ID" value="VIO63180.1"/>
    <property type="molecule type" value="Genomic_DNA"/>
</dbReference>
<dbReference type="PANTHER" id="PTHR35605:SF1">
    <property type="entry name" value="ECP2 EFFECTOR PROTEIN DOMAIN-CONTAINING PROTEIN-RELATED"/>
    <property type="match status" value="1"/>
</dbReference>
<dbReference type="PANTHER" id="PTHR35605">
    <property type="entry name" value="ECP2 EFFECTOR PROTEIN DOMAIN-CONTAINING PROTEIN-RELATED"/>
    <property type="match status" value="1"/>
</dbReference>
<evidence type="ECO:0000313" key="3">
    <source>
        <dbReference type="EMBL" id="VIO63180.1"/>
    </source>
</evidence>
<evidence type="ECO:0000313" key="2">
    <source>
        <dbReference type="EMBL" id="CAG1964332.1"/>
    </source>
</evidence>
<proteinExistence type="predicted"/>
<feature type="signal peptide" evidence="1">
    <location>
        <begin position="1"/>
        <end position="19"/>
    </location>
</feature>